<evidence type="ECO:0000259" key="2">
    <source>
        <dbReference type="Pfam" id="PF14364"/>
    </source>
</evidence>
<evidence type="ECO:0000313" key="5">
    <source>
        <dbReference type="Proteomes" id="UP000002051"/>
    </source>
</evidence>
<gene>
    <name evidence="3" type="ordered locus">MTR_2g068770</name>
</gene>
<dbReference type="AlphaFoldDB" id="G7ITD7"/>
<keyword evidence="1" id="KW-0472">Membrane</keyword>
<reference evidence="3 5" key="1">
    <citation type="journal article" date="2011" name="Nature">
        <title>The Medicago genome provides insight into the evolution of rhizobial symbioses.</title>
        <authorList>
            <person name="Young N.D."/>
            <person name="Debelle F."/>
            <person name="Oldroyd G.E."/>
            <person name="Geurts R."/>
            <person name="Cannon S.B."/>
            <person name="Udvardi M.K."/>
            <person name="Benedito V.A."/>
            <person name="Mayer K.F."/>
            <person name="Gouzy J."/>
            <person name="Schoof H."/>
            <person name="Van de Peer Y."/>
            <person name="Proost S."/>
            <person name="Cook D.R."/>
            <person name="Meyers B.C."/>
            <person name="Spannagl M."/>
            <person name="Cheung F."/>
            <person name="De Mita S."/>
            <person name="Krishnakumar V."/>
            <person name="Gundlach H."/>
            <person name="Zhou S."/>
            <person name="Mudge J."/>
            <person name="Bharti A.K."/>
            <person name="Murray J.D."/>
            <person name="Naoumkina M.A."/>
            <person name="Rosen B."/>
            <person name="Silverstein K.A."/>
            <person name="Tang H."/>
            <person name="Rombauts S."/>
            <person name="Zhao P.X."/>
            <person name="Zhou P."/>
            <person name="Barbe V."/>
            <person name="Bardou P."/>
            <person name="Bechner M."/>
            <person name="Bellec A."/>
            <person name="Berger A."/>
            <person name="Berges H."/>
            <person name="Bidwell S."/>
            <person name="Bisseling T."/>
            <person name="Choisne N."/>
            <person name="Couloux A."/>
            <person name="Denny R."/>
            <person name="Deshpande S."/>
            <person name="Dai X."/>
            <person name="Doyle J.J."/>
            <person name="Dudez A.M."/>
            <person name="Farmer A.D."/>
            <person name="Fouteau S."/>
            <person name="Franken C."/>
            <person name="Gibelin C."/>
            <person name="Gish J."/>
            <person name="Goldstein S."/>
            <person name="Gonzalez A.J."/>
            <person name="Green P.J."/>
            <person name="Hallab A."/>
            <person name="Hartog M."/>
            <person name="Hua A."/>
            <person name="Humphray S.J."/>
            <person name="Jeong D.H."/>
            <person name="Jing Y."/>
            <person name="Jocker A."/>
            <person name="Kenton S.M."/>
            <person name="Kim D.J."/>
            <person name="Klee K."/>
            <person name="Lai H."/>
            <person name="Lang C."/>
            <person name="Lin S."/>
            <person name="Macmil S.L."/>
            <person name="Magdelenat G."/>
            <person name="Matthews L."/>
            <person name="McCorrison J."/>
            <person name="Monaghan E.L."/>
            <person name="Mun J.H."/>
            <person name="Najar F.Z."/>
            <person name="Nicholson C."/>
            <person name="Noirot C."/>
            <person name="O'Bleness M."/>
            <person name="Paule C.R."/>
            <person name="Poulain J."/>
            <person name="Prion F."/>
            <person name="Qin B."/>
            <person name="Qu C."/>
            <person name="Retzel E.F."/>
            <person name="Riddle C."/>
            <person name="Sallet E."/>
            <person name="Samain S."/>
            <person name="Samson N."/>
            <person name="Sanders I."/>
            <person name="Saurat O."/>
            <person name="Scarpelli C."/>
            <person name="Schiex T."/>
            <person name="Segurens B."/>
            <person name="Severin A.J."/>
            <person name="Sherrier D.J."/>
            <person name="Shi R."/>
            <person name="Sims S."/>
            <person name="Singer S.R."/>
            <person name="Sinharoy S."/>
            <person name="Sterck L."/>
            <person name="Viollet A."/>
            <person name="Wang B.B."/>
            <person name="Wang K."/>
            <person name="Wang M."/>
            <person name="Wang X."/>
            <person name="Warfsmann J."/>
            <person name="Weissenbach J."/>
            <person name="White D.D."/>
            <person name="White J.D."/>
            <person name="Wiley G.B."/>
            <person name="Wincker P."/>
            <person name="Xing Y."/>
            <person name="Yang L."/>
            <person name="Yao Z."/>
            <person name="Ying F."/>
            <person name="Zhai J."/>
            <person name="Zhou L."/>
            <person name="Zuber A."/>
            <person name="Denarie J."/>
            <person name="Dixon R.A."/>
            <person name="May G.D."/>
            <person name="Schwartz D.C."/>
            <person name="Rogers J."/>
            <person name="Quetier F."/>
            <person name="Town C.D."/>
            <person name="Roe B.A."/>
        </authorList>
    </citation>
    <scope>NUCLEOTIDE SEQUENCE [LARGE SCALE GENOMIC DNA]</scope>
    <source>
        <strain evidence="3">A17</strain>
        <strain evidence="4 5">cv. Jemalong A17</strain>
    </source>
</reference>
<dbReference type="Proteomes" id="UP000002051">
    <property type="component" value="Chromosome 2"/>
</dbReference>
<keyword evidence="5" id="KW-1185">Reference proteome</keyword>
<protein>
    <submittedName>
        <fullName evidence="3">Transmembrane protein, putative</fullName>
    </submittedName>
</protein>
<dbReference type="PaxDb" id="3880-AES66394"/>
<proteinExistence type="predicted"/>
<dbReference type="EMBL" id="CM001218">
    <property type="protein sequence ID" value="AES66394.1"/>
    <property type="molecule type" value="Genomic_DNA"/>
</dbReference>
<feature type="transmembrane region" description="Helical" evidence="1">
    <location>
        <begin position="45"/>
        <end position="63"/>
    </location>
</feature>
<keyword evidence="1 3" id="KW-0812">Transmembrane</keyword>
<dbReference type="Pfam" id="PF14364">
    <property type="entry name" value="DUF4408"/>
    <property type="match status" value="1"/>
</dbReference>
<evidence type="ECO:0000313" key="3">
    <source>
        <dbReference type="EMBL" id="AES66394.1"/>
    </source>
</evidence>
<accession>G7ITD7</accession>
<reference evidence="4" key="3">
    <citation type="submission" date="2015-04" db="UniProtKB">
        <authorList>
            <consortium name="EnsemblPlants"/>
        </authorList>
    </citation>
    <scope>IDENTIFICATION</scope>
    <source>
        <strain evidence="4">cv. Jemalong A17</strain>
    </source>
</reference>
<organism evidence="3 5">
    <name type="scientific">Medicago truncatula</name>
    <name type="common">Barrel medic</name>
    <name type="synonym">Medicago tribuloides</name>
    <dbReference type="NCBI Taxonomy" id="3880"/>
    <lineage>
        <taxon>Eukaryota</taxon>
        <taxon>Viridiplantae</taxon>
        <taxon>Streptophyta</taxon>
        <taxon>Embryophyta</taxon>
        <taxon>Tracheophyta</taxon>
        <taxon>Spermatophyta</taxon>
        <taxon>Magnoliopsida</taxon>
        <taxon>eudicotyledons</taxon>
        <taxon>Gunneridae</taxon>
        <taxon>Pentapetalae</taxon>
        <taxon>rosids</taxon>
        <taxon>fabids</taxon>
        <taxon>Fabales</taxon>
        <taxon>Fabaceae</taxon>
        <taxon>Papilionoideae</taxon>
        <taxon>50 kb inversion clade</taxon>
        <taxon>NPAAA clade</taxon>
        <taxon>Hologalegina</taxon>
        <taxon>IRL clade</taxon>
        <taxon>Trifolieae</taxon>
        <taxon>Medicago</taxon>
    </lineage>
</organism>
<evidence type="ECO:0000313" key="4">
    <source>
        <dbReference type="EnsemblPlants" id="AES66394"/>
    </source>
</evidence>
<feature type="domain" description="DUF4408" evidence="2">
    <location>
        <begin position="35"/>
        <end position="63"/>
    </location>
</feature>
<dbReference type="EnsemblPlants" id="AES66394">
    <property type="protein sequence ID" value="AES66394"/>
    <property type="gene ID" value="MTR_2g068770"/>
</dbReference>
<name>G7ITD7_MEDTR</name>
<keyword evidence="1" id="KW-1133">Transmembrane helix</keyword>
<dbReference type="HOGENOM" id="CLU_2797739_0_0_1"/>
<dbReference type="InterPro" id="IPR025520">
    <property type="entry name" value="DUF4408"/>
</dbReference>
<sequence length="68" mass="7883">MLSNSKHKLNYVFSQTSLHFLHCYFHNVEIENFSSSSLLCFTPPYLFVTFNAIIISIVASSRFHQSHT</sequence>
<evidence type="ECO:0000256" key="1">
    <source>
        <dbReference type="SAM" id="Phobius"/>
    </source>
</evidence>
<reference evidence="3 5" key="2">
    <citation type="journal article" date="2014" name="BMC Genomics">
        <title>An improved genome release (version Mt4.0) for the model legume Medicago truncatula.</title>
        <authorList>
            <person name="Tang H."/>
            <person name="Krishnakumar V."/>
            <person name="Bidwell S."/>
            <person name="Rosen B."/>
            <person name="Chan A."/>
            <person name="Zhou S."/>
            <person name="Gentzbittel L."/>
            <person name="Childs K.L."/>
            <person name="Yandell M."/>
            <person name="Gundlach H."/>
            <person name="Mayer K.F."/>
            <person name="Schwartz D.C."/>
            <person name="Town C.D."/>
        </authorList>
    </citation>
    <scope>GENOME REANNOTATION</scope>
    <source>
        <strain evidence="4 5">cv. Jemalong A17</strain>
    </source>
</reference>